<dbReference type="PANTHER" id="PTHR32410">
    <property type="entry name" value="CYSTEINE/HISTIDINE-RICH C1 DOMAIN FAMILY PROTEIN"/>
    <property type="match status" value="1"/>
</dbReference>
<dbReference type="OrthoDB" id="1884766at2759"/>
<protein>
    <recommendedName>
        <fullName evidence="2">DC1 domain-containing protein</fullName>
    </recommendedName>
</protein>
<reference evidence="3 4" key="1">
    <citation type="submission" date="2019-05" db="EMBL/GenBank/DDBJ databases">
        <title>Mikania micrantha, genome provides insights into the molecular mechanism of rapid growth.</title>
        <authorList>
            <person name="Liu B."/>
        </authorList>
    </citation>
    <scope>NUCLEOTIDE SEQUENCE [LARGE SCALE GENOMIC DNA]</scope>
    <source>
        <strain evidence="3">NLD-2019</strain>
        <tissue evidence="3">Leaf</tissue>
    </source>
</reference>
<feature type="domain" description="DC1" evidence="2">
    <location>
        <begin position="186"/>
        <end position="235"/>
    </location>
</feature>
<dbReference type="EMBL" id="SZYD01000011">
    <property type="protein sequence ID" value="KAD4888121.1"/>
    <property type="molecule type" value="Genomic_DNA"/>
</dbReference>
<accession>A0A5N6NGB3</accession>
<feature type="domain" description="DC1" evidence="2">
    <location>
        <begin position="132"/>
        <end position="176"/>
    </location>
</feature>
<dbReference type="AlphaFoldDB" id="A0A5N6NGB3"/>
<dbReference type="Pfam" id="PF03107">
    <property type="entry name" value="C1_2"/>
    <property type="match status" value="3"/>
</dbReference>
<dbReference type="InterPro" id="IPR053192">
    <property type="entry name" value="Vacuole_Formation_Reg"/>
</dbReference>
<name>A0A5N6NGB3_9ASTR</name>
<organism evidence="3 4">
    <name type="scientific">Mikania micrantha</name>
    <name type="common">bitter vine</name>
    <dbReference type="NCBI Taxonomy" id="192012"/>
    <lineage>
        <taxon>Eukaryota</taxon>
        <taxon>Viridiplantae</taxon>
        <taxon>Streptophyta</taxon>
        <taxon>Embryophyta</taxon>
        <taxon>Tracheophyta</taxon>
        <taxon>Spermatophyta</taxon>
        <taxon>Magnoliopsida</taxon>
        <taxon>eudicotyledons</taxon>
        <taxon>Gunneridae</taxon>
        <taxon>Pentapetalae</taxon>
        <taxon>asterids</taxon>
        <taxon>campanulids</taxon>
        <taxon>Asterales</taxon>
        <taxon>Asteraceae</taxon>
        <taxon>Asteroideae</taxon>
        <taxon>Heliantheae alliance</taxon>
        <taxon>Eupatorieae</taxon>
        <taxon>Mikania</taxon>
    </lineage>
</organism>
<feature type="domain" description="DC1" evidence="2">
    <location>
        <begin position="247"/>
        <end position="295"/>
    </location>
</feature>
<evidence type="ECO:0000313" key="4">
    <source>
        <dbReference type="Proteomes" id="UP000326396"/>
    </source>
</evidence>
<dbReference type="PANTHER" id="PTHR32410:SF161">
    <property type="entry name" value="DC1, ZINC FINGER, RING_FYVE_PHD-TYPE-RELATED"/>
    <property type="match status" value="1"/>
</dbReference>
<keyword evidence="1" id="KW-0677">Repeat</keyword>
<evidence type="ECO:0000313" key="3">
    <source>
        <dbReference type="EMBL" id="KAD4888121.1"/>
    </source>
</evidence>
<dbReference type="Proteomes" id="UP000326396">
    <property type="component" value="Linkage Group LG19"/>
</dbReference>
<evidence type="ECO:0000259" key="2">
    <source>
        <dbReference type="Pfam" id="PF03107"/>
    </source>
</evidence>
<keyword evidence="4" id="KW-1185">Reference proteome</keyword>
<dbReference type="SUPFAM" id="SSF57889">
    <property type="entry name" value="Cysteine-rich domain"/>
    <property type="match status" value="3"/>
</dbReference>
<dbReference type="InterPro" id="IPR004146">
    <property type="entry name" value="DC1"/>
</dbReference>
<comment type="caution">
    <text evidence="3">The sequence shown here is derived from an EMBL/GenBank/DDBJ whole genome shotgun (WGS) entry which is preliminary data.</text>
</comment>
<evidence type="ECO:0000256" key="1">
    <source>
        <dbReference type="ARBA" id="ARBA00022737"/>
    </source>
</evidence>
<dbReference type="InterPro" id="IPR046349">
    <property type="entry name" value="C1-like_sf"/>
</dbReference>
<sequence length="426" mass="49621">MFFDLCFSAGLGKTEKNFRDADHPNLLHFPLPNESHILPHQTAALIATSQYINHEHKVLLIRNDSKNVDIDSTGLVFVHDSMKRIKLLCNACSRPITEMPFYKCTSDSKDCGFALHYWCTWLPKEIRNHVGHPQHMLELDPVNDYVFECCVCRLPSNGFSYRCNSCDSFIMDVNCAFIPEEITHEAHENHLLSRVDASSNHLGNIECRACRVRIYESEIYFKCRTCDFYLDCRCALHLPKTMRHKLDTHPLTLSYYPVEDHKSQYFCEICEEDLDPVKWFYHCVECKQSIHSACAPLILQSEQNVNSHYVEGVYKFINIKFGAIRLHYHHDHDPHNMAFAPGTKNDGKCGSCPLNLHSHMIWKCLVCEFSQHYYTCTTSKSRLPIWAHHLYFHGKKRTRTHGSQTDVRIYPSEVIRPVTRHWKVVN</sequence>
<proteinExistence type="predicted"/>
<gene>
    <name evidence="3" type="ORF">E3N88_20194</name>
</gene>